<proteinExistence type="predicted"/>
<feature type="region of interest" description="Disordered" evidence="1">
    <location>
        <begin position="32"/>
        <end position="69"/>
    </location>
</feature>
<evidence type="ECO:0000256" key="1">
    <source>
        <dbReference type="SAM" id="MobiDB-lite"/>
    </source>
</evidence>
<dbReference type="EMBL" id="LN899827">
    <property type="protein sequence ID" value="CUV45558.1"/>
    <property type="molecule type" value="Genomic_DNA"/>
</dbReference>
<accession>A0A0S4WFG5</accession>
<feature type="compositionally biased region" description="Low complexity" evidence="1">
    <location>
        <begin position="56"/>
        <end position="69"/>
    </location>
</feature>
<gene>
    <name evidence="2" type="ORF">TO10_v1_370047</name>
</gene>
<protein>
    <submittedName>
        <fullName evidence="2">Uncharacterized protein</fullName>
    </submittedName>
</protein>
<reference evidence="2" key="1">
    <citation type="submission" date="2015-10" db="EMBL/GenBank/DDBJ databases">
        <authorList>
            <person name="Gilbert D.G."/>
        </authorList>
    </citation>
    <scope>NUCLEOTIDE SEQUENCE</scope>
    <source>
        <strain evidence="2">Phyl III-seqv23</strain>
    </source>
</reference>
<name>A0A0S4WFG5_RALSL</name>
<organism evidence="2">
    <name type="scientific">Ralstonia solanacearum</name>
    <name type="common">Pseudomonas solanacearum</name>
    <dbReference type="NCBI Taxonomy" id="305"/>
    <lineage>
        <taxon>Bacteria</taxon>
        <taxon>Pseudomonadati</taxon>
        <taxon>Pseudomonadota</taxon>
        <taxon>Betaproteobacteria</taxon>
        <taxon>Burkholderiales</taxon>
        <taxon>Burkholderiaceae</taxon>
        <taxon>Ralstonia</taxon>
        <taxon>Ralstonia solanacearum species complex</taxon>
    </lineage>
</organism>
<feature type="region of interest" description="Disordered" evidence="1">
    <location>
        <begin position="504"/>
        <end position="532"/>
    </location>
</feature>
<sequence>MKPLNWISTTGRSPIAAMPMAAPASAVSASGVSMTRSAPKRACSPTVARNTPPLTPMSSPSSTTDGSCSSACASARLTASTRLTSAMAALPALRRKGQRHGALRLQRARQGGIQVVEHRRGAGLPDRQVRRHRLLHLGIAGAAELLFLGLVPGTQAHQVVAQAQDRLAGPGLLDAVRIAVARGVVRRGVVAQPVAERFDQRRAAARAGLVEGVLRGLPHGDHVVAVHLPPGDARGDRLLGQGLRGGLAAARHRDRPLVVVDDEHQRRAPHAGQVHPFIEIALGGAAVTEHRDGDTRLAAQLERVGGPRRVADLGADRHAVREIFAHRSKAAAALVAAPVQQALGHADAAQQLRAVVAVGREQDVFGPHGAGHAHADRLLADRRGKGAELAGALQRDGLGVERARQHHGAIQREQGRHVLRKRRQWLDRLALGVKVLRVVDLKAADRAHDCSPLCSSWEGARAASPARVWFNTRRFAGENKSGVALPWADARGRQGRRPERHILRADASKHRASQPRLLNTIQTGTSGGRPVG</sequence>
<evidence type="ECO:0000313" key="2">
    <source>
        <dbReference type="EMBL" id="CUV45558.1"/>
    </source>
</evidence>
<dbReference type="AlphaFoldDB" id="A0A0S4WFG5"/>